<feature type="domain" description="Response regulatory" evidence="3">
    <location>
        <begin position="1"/>
        <end position="114"/>
    </location>
</feature>
<dbReference type="Gene3D" id="3.40.50.2300">
    <property type="match status" value="1"/>
</dbReference>
<comment type="caution">
    <text evidence="4">The sequence shown here is derived from an EMBL/GenBank/DDBJ whole genome shotgun (WGS) entry which is preliminary data.</text>
</comment>
<proteinExistence type="predicted"/>
<dbReference type="PANTHER" id="PTHR44591">
    <property type="entry name" value="STRESS RESPONSE REGULATOR PROTEIN 1"/>
    <property type="match status" value="1"/>
</dbReference>
<dbReference type="GO" id="GO:0003677">
    <property type="term" value="F:DNA binding"/>
    <property type="evidence" value="ECO:0007669"/>
    <property type="project" value="UniProtKB-KW"/>
</dbReference>
<dbReference type="PROSITE" id="PS50110">
    <property type="entry name" value="RESPONSE_REGULATORY"/>
    <property type="match status" value="1"/>
</dbReference>
<dbReference type="CDD" id="cd18161">
    <property type="entry name" value="REC_hyHK_blue-like"/>
    <property type="match status" value="1"/>
</dbReference>
<dbReference type="AlphaFoldDB" id="A0A7W6D149"/>
<evidence type="ECO:0000313" key="5">
    <source>
        <dbReference type="Proteomes" id="UP000528964"/>
    </source>
</evidence>
<dbReference type="PANTHER" id="PTHR44591:SF21">
    <property type="entry name" value="TWO-COMPONENT RESPONSE REGULATOR"/>
    <property type="match status" value="1"/>
</dbReference>
<dbReference type="SMART" id="SM00448">
    <property type="entry name" value="REC"/>
    <property type="match status" value="1"/>
</dbReference>
<feature type="modified residue" description="4-aspartylphosphate" evidence="2">
    <location>
        <position position="48"/>
    </location>
</feature>
<sequence>MVDDEPTVRMLVGDTLAELGYQAIEAADATSGLKVLESDVKIDLLISDIGLPGGMNGKQMADKARLRRPDLKILFITGYAENAAVANGHLEPGMQVMSKPFAMDKLAARIRSIIEER</sequence>
<organism evidence="4 5">
    <name type="scientific">Hansschlegelia beijingensis</name>
    <dbReference type="NCBI Taxonomy" id="1133344"/>
    <lineage>
        <taxon>Bacteria</taxon>
        <taxon>Pseudomonadati</taxon>
        <taxon>Pseudomonadota</taxon>
        <taxon>Alphaproteobacteria</taxon>
        <taxon>Hyphomicrobiales</taxon>
        <taxon>Methylopilaceae</taxon>
        <taxon>Hansschlegelia</taxon>
    </lineage>
</organism>
<dbReference type="GO" id="GO:0000160">
    <property type="term" value="P:phosphorelay signal transduction system"/>
    <property type="evidence" value="ECO:0007669"/>
    <property type="project" value="InterPro"/>
</dbReference>
<keyword evidence="5" id="KW-1185">Reference proteome</keyword>
<name>A0A7W6D149_9HYPH</name>
<reference evidence="4 5" key="1">
    <citation type="submission" date="2020-08" db="EMBL/GenBank/DDBJ databases">
        <title>Genomic Encyclopedia of Type Strains, Phase IV (KMG-IV): sequencing the most valuable type-strain genomes for metagenomic binning, comparative biology and taxonomic classification.</title>
        <authorList>
            <person name="Goeker M."/>
        </authorList>
    </citation>
    <scope>NUCLEOTIDE SEQUENCE [LARGE SCALE GENOMIC DNA]</scope>
    <source>
        <strain evidence="4 5">DSM 25481</strain>
    </source>
</reference>
<evidence type="ECO:0000256" key="1">
    <source>
        <dbReference type="ARBA" id="ARBA00022553"/>
    </source>
</evidence>
<dbReference type="InterPro" id="IPR011006">
    <property type="entry name" value="CheY-like_superfamily"/>
</dbReference>
<dbReference type="InterPro" id="IPR050595">
    <property type="entry name" value="Bact_response_regulator"/>
</dbReference>
<dbReference type="EMBL" id="JACIDR010000002">
    <property type="protein sequence ID" value="MBB3972731.1"/>
    <property type="molecule type" value="Genomic_DNA"/>
</dbReference>
<dbReference type="Pfam" id="PF00072">
    <property type="entry name" value="Response_reg"/>
    <property type="match status" value="1"/>
</dbReference>
<dbReference type="InterPro" id="IPR001789">
    <property type="entry name" value="Sig_transdc_resp-reg_receiver"/>
</dbReference>
<evidence type="ECO:0000259" key="3">
    <source>
        <dbReference type="PROSITE" id="PS50110"/>
    </source>
</evidence>
<dbReference type="SUPFAM" id="SSF52172">
    <property type="entry name" value="CheY-like"/>
    <property type="match status" value="1"/>
</dbReference>
<evidence type="ECO:0000313" key="4">
    <source>
        <dbReference type="EMBL" id="MBB3972731.1"/>
    </source>
</evidence>
<dbReference type="Proteomes" id="UP000528964">
    <property type="component" value="Unassembled WGS sequence"/>
</dbReference>
<evidence type="ECO:0000256" key="2">
    <source>
        <dbReference type="PROSITE-ProRule" id="PRU00169"/>
    </source>
</evidence>
<keyword evidence="1 2" id="KW-0597">Phosphoprotein</keyword>
<gene>
    <name evidence="4" type="ORF">GGR24_001388</name>
</gene>
<protein>
    <submittedName>
        <fullName evidence="4">DNA-binding response OmpR family regulator</fullName>
    </submittedName>
</protein>
<accession>A0A7W6D149</accession>
<keyword evidence="4" id="KW-0238">DNA-binding</keyword>